<evidence type="ECO:0000256" key="8">
    <source>
        <dbReference type="ARBA" id="ARBA00051245"/>
    </source>
</evidence>
<keyword evidence="11" id="KW-1185">Reference proteome</keyword>
<dbReference type="SUPFAM" id="SSF52540">
    <property type="entry name" value="P-loop containing nucleoside triphosphate hydrolases"/>
    <property type="match status" value="1"/>
</dbReference>
<dbReference type="PANTHER" id="PTHR32309:SF13">
    <property type="entry name" value="FERRIC ENTEROBACTIN TRANSPORT PROTEIN FEPE"/>
    <property type="match status" value="1"/>
</dbReference>
<evidence type="ECO:0000313" key="11">
    <source>
        <dbReference type="Proteomes" id="UP000263486"/>
    </source>
</evidence>
<evidence type="ECO:0000256" key="4">
    <source>
        <dbReference type="ARBA" id="ARBA00022741"/>
    </source>
</evidence>
<evidence type="ECO:0000256" key="7">
    <source>
        <dbReference type="ARBA" id="ARBA00023137"/>
    </source>
</evidence>
<dbReference type="InterPro" id="IPR025669">
    <property type="entry name" value="AAA_dom"/>
</dbReference>
<dbReference type="Proteomes" id="UP000263486">
    <property type="component" value="Unassembled WGS sequence"/>
</dbReference>
<comment type="similarity">
    <text evidence="1">Belongs to the CpsD/CapB family.</text>
</comment>
<name>A0ABX9KGG5_9FUSO</name>
<keyword evidence="5" id="KW-0418">Kinase</keyword>
<keyword evidence="4" id="KW-0547">Nucleotide-binding</keyword>
<dbReference type="NCBIfam" id="TIGR01007">
    <property type="entry name" value="eps_fam"/>
    <property type="match status" value="1"/>
</dbReference>
<dbReference type="EMBL" id="QUAJ01000019">
    <property type="protein sequence ID" value="REI40526.1"/>
    <property type="molecule type" value="Genomic_DNA"/>
</dbReference>
<sequence>MLLKRDRDNYLLEAFRVLRSNIYFLEKKNQQTIVFTSTIPNEGKTVVSKNYAMFVATTGRKVIIVNCDIRRDKNHNNFGLKINYGIESILTGERQLDEVIIRGVEKNLDILPAKHLNRDTTELFLGNKIKELLEKLRGRYDLIVLDTPPLTIATDAAILSEYADGVIYVCGYDMVRKEKMIRAKKILKRSGAKIYGVVVNKINEKAYSGNYGYEEYKHYHDYIKKA</sequence>
<dbReference type="InterPro" id="IPR050445">
    <property type="entry name" value="Bact_polysacc_biosynth/exp"/>
</dbReference>
<organism evidence="10 11">
    <name type="scientific">Psychrilyobacter piezotolerans</name>
    <dbReference type="NCBI Taxonomy" id="2293438"/>
    <lineage>
        <taxon>Bacteria</taxon>
        <taxon>Fusobacteriati</taxon>
        <taxon>Fusobacteriota</taxon>
        <taxon>Fusobacteriia</taxon>
        <taxon>Fusobacteriales</taxon>
        <taxon>Fusobacteriaceae</taxon>
        <taxon>Psychrilyobacter</taxon>
    </lineage>
</organism>
<reference evidence="10 11" key="1">
    <citation type="submission" date="2018-08" db="EMBL/GenBank/DDBJ databases">
        <title>Draft genome sequence of Psychrilyobacter sp. strain SD5 isolated from Black Sea water.</title>
        <authorList>
            <person name="Yadav S."/>
            <person name="Villanueva L."/>
            <person name="Damste J.S.S."/>
        </authorList>
    </citation>
    <scope>NUCLEOTIDE SEQUENCE [LARGE SCALE GENOMIC DNA]</scope>
    <source>
        <strain evidence="10 11">SD5</strain>
    </source>
</reference>
<keyword evidence="6" id="KW-0067">ATP-binding</keyword>
<dbReference type="Pfam" id="PF13614">
    <property type="entry name" value="AAA_31"/>
    <property type="match status" value="1"/>
</dbReference>
<evidence type="ECO:0000256" key="1">
    <source>
        <dbReference type="ARBA" id="ARBA00007316"/>
    </source>
</evidence>
<comment type="catalytic activity">
    <reaction evidence="8">
        <text>L-tyrosyl-[protein] + ATP = O-phospho-L-tyrosyl-[protein] + ADP + H(+)</text>
        <dbReference type="Rhea" id="RHEA:10596"/>
        <dbReference type="Rhea" id="RHEA-COMP:10136"/>
        <dbReference type="Rhea" id="RHEA-COMP:20101"/>
        <dbReference type="ChEBI" id="CHEBI:15378"/>
        <dbReference type="ChEBI" id="CHEBI:30616"/>
        <dbReference type="ChEBI" id="CHEBI:46858"/>
        <dbReference type="ChEBI" id="CHEBI:61978"/>
        <dbReference type="ChEBI" id="CHEBI:456216"/>
        <dbReference type="EC" id="2.7.10.2"/>
    </reaction>
</comment>
<keyword evidence="7" id="KW-0829">Tyrosine-protein kinase</keyword>
<feature type="domain" description="AAA" evidence="9">
    <location>
        <begin position="43"/>
        <end position="159"/>
    </location>
</feature>
<evidence type="ECO:0000256" key="5">
    <source>
        <dbReference type="ARBA" id="ARBA00022777"/>
    </source>
</evidence>
<accession>A0ABX9KGG5</accession>
<evidence type="ECO:0000313" key="10">
    <source>
        <dbReference type="EMBL" id="REI40526.1"/>
    </source>
</evidence>
<protein>
    <recommendedName>
        <fullName evidence="2">non-specific protein-tyrosine kinase</fullName>
        <ecNumber evidence="2">2.7.10.2</ecNumber>
    </recommendedName>
</protein>
<comment type="caution">
    <text evidence="10">The sequence shown here is derived from an EMBL/GenBank/DDBJ whole genome shotgun (WGS) entry which is preliminary data.</text>
</comment>
<keyword evidence="3" id="KW-0808">Transferase</keyword>
<dbReference type="InterPro" id="IPR027417">
    <property type="entry name" value="P-loop_NTPase"/>
</dbReference>
<evidence type="ECO:0000256" key="2">
    <source>
        <dbReference type="ARBA" id="ARBA00011903"/>
    </source>
</evidence>
<evidence type="ECO:0000259" key="9">
    <source>
        <dbReference type="Pfam" id="PF13614"/>
    </source>
</evidence>
<proteinExistence type="inferred from homology"/>
<gene>
    <name evidence="10" type="ORF">DYH56_10880</name>
</gene>
<evidence type="ECO:0000256" key="3">
    <source>
        <dbReference type="ARBA" id="ARBA00022679"/>
    </source>
</evidence>
<dbReference type="EC" id="2.7.10.2" evidence="2"/>
<dbReference type="InterPro" id="IPR005702">
    <property type="entry name" value="Wzc-like_C"/>
</dbReference>
<dbReference type="Gene3D" id="3.40.50.300">
    <property type="entry name" value="P-loop containing nucleotide triphosphate hydrolases"/>
    <property type="match status" value="1"/>
</dbReference>
<evidence type="ECO:0000256" key="6">
    <source>
        <dbReference type="ARBA" id="ARBA00022840"/>
    </source>
</evidence>
<dbReference type="CDD" id="cd05387">
    <property type="entry name" value="BY-kinase"/>
    <property type="match status" value="1"/>
</dbReference>
<dbReference type="PANTHER" id="PTHR32309">
    <property type="entry name" value="TYROSINE-PROTEIN KINASE"/>
    <property type="match status" value="1"/>
</dbReference>